<gene>
    <name evidence="1" type="ORF">Sjap_012543</name>
</gene>
<dbReference type="Proteomes" id="UP001417504">
    <property type="component" value="Unassembled WGS sequence"/>
</dbReference>
<dbReference type="AlphaFoldDB" id="A0AAP0IYN1"/>
<evidence type="ECO:0000313" key="2">
    <source>
        <dbReference type="Proteomes" id="UP001417504"/>
    </source>
</evidence>
<dbReference type="EMBL" id="JBBNAE010000005">
    <property type="protein sequence ID" value="KAK9122941.1"/>
    <property type="molecule type" value="Genomic_DNA"/>
</dbReference>
<proteinExistence type="predicted"/>
<protein>
    <submittedName>
        <fullName evidence="1">Uncharacterized protein</fullName>
    </submittedName>
</protein>
<organism evidence="1 2">
    <name type="scientific">Stephania japonica</name>
    <dbReference type="NCBI Taxonomy" id="461633"/>
    <lineage>
        <taxon>Eukaryota</taxon>
        <taxon>Viridiplantae</taxon>
        <taxon>Streptophyta</taxon>
        <taxon>Embryophyta</taxon>
        <taxon>Tracheophyta</taxon>
        <taxon>Spermatophyta</taxon>
        <taxon>Magnoliopsida</taxon>
        <taxon>Ranunculales</taxon>
        <taxon>Menispermaceae</taxon>
        <taxon>Menispermoideae</taxon>
        <taxon>Cissampelideae</taxon>
        <taxon>Stephania</taxon>
    </lineage>
</organism>
<name>A0AAP0IYN1_9MAGN</name>
<sequence length="206" mass="22499">MALDIGLLVGTLHSYNVIAVLQRWLLVEYTDWDAFYVHVLCSIHEGEAEKVLDAFIILTIQGVAHSEQILATKHSGQDPFLIEEVSEEAAEKKSERLRPSARGSDIGGVGECGIYYDGGKETLADYRDLVTDGVRLETLADYLVTLSPTEFVFYDLIGHDGVLTASSPGVPAKDVHGVLRLFSLVGIEFAFANSNLNSELESLVKA</sequence>
<reference evidence="1 2" key="1">
    <citation type="submission" date="2024-01" db="EMBL/GenBank/DDBJ databases">
        <title>Genome assemblies of Stephania.</title>
        <authorList>
            <person name="Yang L."/>
        </authorList>
    </citation>
    <scope>NUCLEOTIDE SEQUENCE [LARGE SCALE GENOMIC DNA]</scope>
    <source>
        <strain evidence="1">QJT</strain>
        <tissue evidence="1">Leaf</tissue>
    </source>
</reference>
<evidence type="ECO:0000313" key="1">
    <source>
        <dbReference type="EMBL" id="KAK9122941.1"/>
    </source>
</evidence>
<comment type="caution">
    <text evidence="1">The sequence shown here is derived from an EMBL/GenBank/DDBJ whole genome shotgun (WGS) entry which is preliminary data.</text>
</comment>
<accession>A0AAP0IYN1</accession>
<keyword evidence="2" id="KW-1185">Reference proteome</keyword>